<dbReference type="InterPro" id="IPR000488">
    <property type="entry name" value="Death_dom"/>
</dbReference>
<keyword evidence="6 10" id="KW-0675">Receptor</keyword>
<feature type="domain" description="Death" evidence="8">
    <location>
        <begin position="638"/>
        <end position="704"/>
    </location>
</feature>
<dbReference type="SUPFAM" id="SSF47986">
    <property type="entry name" value="DEATH domain"/>
    <property type="match status" value="1"/>
</dbReference>
<dbReference type="EMBL" id="JAHLQT010002534">
    <property type="protein sequence ID" value="KAG7176925.1"/>
    <property type="molecule type" value="Genomic_DNA"/>
</dbReference>
<evidence type="ECO:0000259" key="8">
    <source>
        <dbReference type="PROSITE" id="PS50017"/>
    </source>
</evidence>
<gene>
    <name evidence="10" type="primary">Unc5c-L</name>
    <name evidence="10" type="ORF">Hamer_G000131</name>
</gene>
<evidence type="ECO:0000256" key="2">
    <source>
        <dbReference type="ARBA" id="ARBA00009844"/>
    </source>
</evidence>
<dbReference type="InterPro" id="IPR000906">
    <property type="entry name" value="ZU5_dom"/>
</dbReference>
<feature type="signal peptide" evidence="6">
    <location>
        <begin position="1"/>
        <end position="20"/>
    </location>
</feature>
<dbReference type="InterPro" id="IPR037936">
    <property type="entry name" value="UNC5A-D"/>
</dbReference>
<protein>
    <recommendedName>
        <fullName evidence="6">Netrin receptor UNC5</fullName>
    </recommendedName>
</protein>
<keyword evidence="6" id="KW-0732">Signal</keyword>
<evidence type="ECO:0000256" key="1">
    <source>
        <dbReference type="ARBA" id="ARBA00004167"/>
    </source>
</evidence>
<dbReference type="Pfam" id="PF17217">
    <property type="entry name" value="UPA"/>
    <property type="match status" value="1"/>
</dbReference>
<feature type="compositionally biased region" description="Low complexity" evidence="7">
    <location>
        <begin position="371"/>
        <end position="391"/>
    </location>
</feature>
<dbReference type="CDD" id="cd08781">
    <property type="entry name" value="Death_UNC5-like"/>
    <property type="match status" value="1"/>
</dbReference>
<keyword evidence="3 6" id="KW-0812">Transmembrane</keyword>
<feature type="compositionally biased region" description="Low complexity" evidence="7">
    <location>
        <begin position="232"/>
        <end position="254"/>
    </location>
</feature>
<dbReference type="PROSITE" id="PS51145">
    <property type="entry name" value="ZU5"/>
    <property type="match status" value="1"/>
</dbReference>
<dbReference type="FunFam" id="1.10.533.10:FF:000092">
    <property type="entry name" value="Netrin receptor unc-5"/>
    <property type="match status" value="1"/>
</dbReference>
<comment type="subcellular location">
    <subcellularLocation>
        <location evidence="6">Cell membrane</location>
        <topology evidence="6">Single-pass type I membrane protein</topology>
    </subcellularLocation>
    <subcellularLocation>
        <location evidence="1">Membrane</location>
        <topology evidence="1">Single-pass membrane protein</topology>
    </subcellularLocation>
</comment>
<evidence type="ECO:0000256" key="5">
    <source>
        <dbReference type="ARBA" id="ARBA00023136"/>
    </source>
</evidence>
<reference evidence="10" key="1">
    <citation type="journal article" date="2021" name="Sci. Adv.">
        <title>The American lobster genome reveals insights on longevity, neural, and immune adaptations.</title>
        <authorList>
            <person name="Polinski J.M."/>
            <person name="Zimin A.V."/>
            <person name="Clark K.F."/>
            <person name="Kohn A.B."/>
            <person name="Sadowski N."/>
            <person name="Timp W."/>
            <person name="Ptitsyn A."/>
            <person name="Khanna P."/>
            <person name="Romanova D.Y."/>
            <person name="Williams P."/>
            <person name="Greenwood S.J."/>
            <person name="Moroz L.L."/>
            <person name="Walt D.R."/>
            <person name="Bodnar A.G."/>
        </authorList>
    </citation>
    <scope>NUCLEOTIDE SEQUENCE</scope>
    <source>
        <strain evidence="10">GMGI-L3</strain>
    </source>
</reference>
<feature type="transmembrane region" description="Helical" evidence="6">
    <location>
        <begin position="44"/>
        <end position="66"/>
    </location>
</feature>
<feature type="chain" id="PRO_5035336829" description="Netrin receptor UNC5" evidence="6">
    <location>
        <begin position="21"/>
        <end position="708"/>
    </location>
</feature>
<feature type="domain" description="ZU5" evidence="9">
    <location>
        <begin position="270"/>
        <end position="435"/>
    </location>
</feature>
<keyword evidence="4 6" id="KW-1133">Transmembrane helix</keyword>
<keyword evidence="6" id="KW-0393">Immunoglobulin domain</keyword>
<dbReference type="GO" id="GO:0005042">
    <property type="term" value="F:netrin receptor activity"/>
    <property type="evidence" value="ECO:0007669"/>
    <property type="project" value="UniProtKB-UniRule"/>
</dbReference>
<accession>A0A8J5TLG4</accession>
<dbReference type="PANTHER" id="PTHR12582:SF47">
    <property type="entry name" value="NETRIN RECEPTOR UNC-5"/>
    <property type="match status" value="1"/>
</dbReference>
<dbReference type="PANTHER" id="PTHR12582">
    <property type="entry name" value="NETRIN RECEPTOR UNC5"/>
    <property type="match status" value="1"/>
</dbReference>
<dbReference type="Proteomes" id="UP000747542">
    <property type="component" value="Unassembled WGS sequence"/>
</dbReference>
<dbReference type="SMART" id="SM00005">
    <property type="entry name" value="DEATH"/>
    <property type="match status" value="1"/>
</dbReference>
<keyword evidence="5 6" id="KW-0472">Membrane</keyword>
<dbReference type="Pfam" id="PF00791">
    <property type="entry name" value="ZU5"/>
    <property type="match status" value="1"/>
</dbReference>
<evidence type="ECO:0000256" key="7">
    <source>
        <dbReference type="SAM" id="MobiDB-lite"/>
    </source>
</evidence>
<proteinExistence type="inferred from homology"/>
<comment type="similarity">
    <text evidence="2 6">Belongs to the unc-5 family.</text>
</comment>
<keyword evidence="11" id="KW-1185">Reference proteome</keyword>
<dbReference type="InterPro" id="IPR011029">
    <property type="entry name" value="DEATH-like_dom_sf"/>
</dbReference>
<evidence type="ECO:0000313" key="11">
    <source>
        <dbReference type="Proteomes" id="UP000747542"/>
    </source>
</evidence>
<evidence type="ECO:0000313" key="10">
    <source>
        <dbReference type="EMBL" id="KAG7176925.1"/>
    </source>
</evidence>
<organism evidence="10 11">
    <name type="scientific">Homarus americanus</name>
    <name type="common">American lobster</name>
    <dbReference type="NCBI Taxonomy" id="6706"/>
    <lineage>
        <taxon>Eukaryota</taxon>
        <taxon>Metazoa</taxon>
        <taxon>Ecdysozoa</taxon>
        <taxon>Arthropoda</taxon>
        <taxon>Crustacea</taxon>
        <taxon>Multicrustacea</taxon>
        <taxon>Malacostraca</taxon>
        <taxon>Eumalacostraca</taxon>
        <taxon>Eucarida</taxon>
        <taxon>Decapoda</taxon>
        <taxon>Pleocyemata</taxon>
        <taxon>Astacidea</taxon>
        <taxon>Nephropoidea</taxon>
        <taxon>Nephropidae</taxon>
        <taxon>Homarus</taxon>
    </lineage>
</organism>
<comment type="function">
    <text evidence="6">Receptor for netrin required for axon guidance. Mediates axon repulsion of neuronal growth cones in the developing nervous system upon ligand binding.</text>
</comment>
<dbReference type="SMART" id="SM00218">
    <property type="entry name" value="ZU5"/>
    <property type="match status" value="1"/>
</dbReference>
<keyword evidence="6" id="KW-0217">Developmental protein</keyword>
<dbReference type="GO" id="GO:0005886">
    <property type="term" value="C:plasma membrane"/>
    <property type="evidence" value="ECO:0007669"/>
    <property type="project" value="UniProtKB-SubCell"/>
</dbReference>
<comment type="caution">
    <text evidence="10">The sequence shown here is derived from an EMBL/GenBank/DDBJ whole genome shotgun (WGS) entry which is preliminary data.</text>
</comment>
<feature type="non-terminal residue" evidence="10">
    <location>
        <position position="708"/>
    </location>
</feature>
<dbReference type="InterPro" id="IPR033772">
    <property type="entry name" value="UPA"/>
</dbReference>
<evidence type="ECO:0000259" key="9">
    <source>
        <dbReference type="PROSITE" id="PS51145"/>
    </source>
</evidence>
<dbReference type="Pfam" id="PF00531">
    <property type="entry name" value="Death"/>
    <property type="match status" value="1"/>
</dbReference>
<dbReference type="PROSITE" id="PS50017">
    <property type="entry name" value="DEATH_DOMAIN"/>
    <property type="match status" value="1"/>
</dbReference>
<evidence type="ECO:0000256" key="6">
    <source>
        <dbReference type="RuleBase" id="RU367033"/>
    </source>
</evidence>
<dbReference type="AlphaFoldDB" id="A0A8J5TLG4"/>
<feature type="region of interest" description="Disordered" evidence="7">
    <location>
        <begin position="155"/>
        <end position="193"/>
    </location>
</feature>
<dbReference type="Gene3D" id="1.10.533.10">
    <property type="entry name" value="Death Domain, Fas"/>
    <property type="match status" value="1"/>
</dbReference>
<dbReference type="Gene3D" id="2.60.220.30">
    <property type="match status" value="1"/>
</dbReference>
<sequence length="708" mass="75593">FFFSILLLHFVHLHPPTVNSLPFIASSSSSSSTPTATAAAVQQDITLIVVLAVLVPLVLLLLVVVFRKFNRKDRQDGPMYEIAASDYPMPFYPDTTKKLKGLAPDLTQGVGMAPLPPTALPLCYDHAYSDPASVSSGHKSSVGMVGSVYEEHYSAPASGRGGGPSGSVTPASEHHYDVPHLRPGGHDSPAPSEACHLLLPSRALATPTIDGSVGSRCLDSPVSSLEKPPRSDSPASLSSEATSSSRPTSASCSETNRDLQPPKELVGAEGAAWGMMTSVGGRLVVAEYGVVLTIPSGALPPDTRQQVYVSVGPNLHPAPALTDRQTLLSPVVTCGPPNVSLLKPAVLSFEHCASLQHAAWQLHIFATNTASSSSSSSSSAGNTSSSSSSTSEEPWSRLITMGEERIDTPVFTQLDGAQVHMMTESLQKFVLVGESAGSNAAVKQVKVVTAAPPPTPSGTLTVTLHVMHDTSAALAYVTQQERRRGASLLDKPKMMLLQDCGANLCLTLDDLGPGWRIRPGQHYKEISFETLWGAKNDPVSASFTLERTEGSSAPLACRMVSQQKGSSTHRQVIRINSDFPYAPVTASPAHIAPRTSTVTSSSGCSSLVELTPEPGAFRLPQRLRWELCRCLDPPNARGNDWRMLAARLNVDRYLNYFACKASPTEHILDLWEARHREPNALTDLLNVLRVMGRPDAAHVLESHAGAWI</sequence>
<dbReference type="GO" id="GO:0008045">
    <property type="term" value="P:motor neuron axon guidance"/>
    <property type="evidence" value="ECO:0007669"/>
    <property type="project" value="TreeGrafter"/>
</dbReference>
<evidence type="ECO:0000256" key="3">
    <source>
        <dbReference type="ARBA" id="ARBA00022692"/>
    </source>
</evidence>
<feature type="region of interest" description="Disordered" evidence="7">
    <location>
        <begin position="209"/>
        <end position="263"/>
    </location>
</feature>
<name>A0A8J5TLG4_HOMAM</name>
<feature type="region of interest" description="Disordered" evidence="7">
    <location>
        <begin position="371"/>
        <end position="395"/>
    </location>
</feature>
<evidence type="ECO:0000256" key="4">
    <source>
        <dbReference type="ARBA" id="ARBA00022989"/>
    </source>
</evidence>